<feature type="binding site" evidence="4">
    <location>
        <position position="110"/>
    </location>
    <ligand>
        <name>substrate</name>
    </ligand>
</feature>
<dbReference type="EMBL" id="KV425914">
    <property type="protein sequence ID" value="KZV98855.1"/>
    <property type="molecule type" value="Genomic_DNA"/>
</dbReference>
<dbReference type="Proteomes" id="UP000077266">
    <property type="component" value="Unassembled WGS sequence"/>
</dbReference>
<dbReference type="AlphaFoldDB" id="A0A165M762"/>
<proteinExistence type="predicted"/>
<evidence type="ECO:0000259" key="6">
    <source>
        <dbReference type="Pfam" id="PF03328"/>
    </source>
</evidence>
<dbReference type="SUPFAM" id="SSF51621">
    <property type="entry name" value="Phosphoenolpyruvate/pyruvate domain"/>
    <property type="match status" value="1"/>
</dbReference>
<dbReference type="Pfam" id="PF03328">
    <property type="entry name" value="HpcH_HpaI"/>
    <property type="match status" value="1"/>
</dbReference>
<dbReference type="InterPro" id="IPR011206">
    <property type="entry name" value="Citrate_lyase_beta/mcl1/mcl2"/>
</dbReference>
<dbReference type="STRING" id="1314781.A0A165M762"/>
<comment type="cofactor">
    <cofactor evidence="1">
        <name>Mg(2+)</name>
        <dbReference type="ChEBI" id="CHEBI:18420"/>
    </cofactor>
</comment>
<evidence type="ECO:0000256" key="3">
    <source>
        <dbReference type="ARBA" id="ARBA00022842"/>
    </source>
</evidence>
<gene>
    <name evidence="7" type="ORF">EXIGLDRAFT_763088</name>
</gene>
<feature type="domain" description="HpcH/HpaI aldolase/citrate lyase" evidence="6">
    <location>
        <begin position="1"/>
        <end position="211"/>
    </location>
</feature>
<feature type="binding site" evidence="4">
    <location>
        <position position="54"/>
    </location>
    <ligand>
        <name>substrate</name>
    </ligand>
</feature>
<dbReference type="InParanoid" id="A0A165M762"/>
<dbReference type="PANTHER" id="PTHR32308">
    <property type="entry name" value="LYASE BETA SUBUNIT, PUTATIVE (AFU_ORTHOLOGUE AFUA_4G13030)-RELATED"/>
    <property type="match status" value="1"/>
</dbReference>
<dbReference type="Gene3D" id="3.20.20.60">
    <property type="entry name" value="Phosphoenolpyruvate-binding domains"/>
    <property type="match status" value="1"/>
</dbReference>
<keyword evidence="2 5" id="KW-0479">Metal-binding</keyword>
<dbReference type="GO" id="GO:0006107">
    <property type="term" value="P:oxaloacetate metabolic process"/>
    <property type="evidence" value="ECO:0007669"/>
    <property type="project" value="TreeGrafter"/>
</dbReference>
<dbReference type="InterPro" id="IPR015813">
    <property type="entry name" value="Pyrv/PenolPyrv_kinase-like_dom"/>
</dbReference>
<evidence type="ECO:0000256" key="1">
    <source>
        <dbReference type="ARBA" id="ARBA00001946"/>
    </source>
</evidence>
<feature type="binding site" evidence="5">
    <location>
        <position position="143"/>
    </location>
    <ligand>
        <name>Mg(2+)</name>
        <dbReference type="ChEBI" id="CHEBI:18420"/>
    </ligand>
</feature>
<keyword evidence="3 5" id="KW-0460">Magnesium</keyword>
<evidence type="ECO:0000256" key="2">
    <source>
        <dbReference type="ARBA" id="ARBA00022723"/>
    </source>
</evidence>
<evidence type="ECO:0000256" key="4">
    <source>
        <dbReference type="PIRSR" id="PIRSR015582-1"/>
    </source>
</evidence>
<keyword evidence="7" id="KW-0456">Lyase</keyword>
<dbReference type="OrthoDB" id="1773at2759"/>
<accession>A0A165M762</accession>
<dbReference type="PIRSF" id="PIRSF015582">
    <property type="entry name" value="Cit_lyase_B"/>
    <property type="match status" value="1"/>
</dbReference>
<dbReference type="GO" id="GO:0000287">
    <property type="term" value="F:magnesium ion binding"/>
    <property type="evidence" value="ECO:0007669"/>
    <property type="project" value="TreeGrafter"/>
</dbReference>
<dbReference type="InterPro" id="IPR005000">
    <property type="entry name" value="Aldolase/citrate-lyase_domain"/>
</dbReference>
<name>A0A165M762_EXIGL</name>
<dbReference type="InterPro" id="IPR040442">
    <property type="entry name" value="Pyrv_kinase-like_dom_sf"/>
</dbReference>
<protein>
    <submittedName>
        <fullName evidence="7">Beta subunit of citrate lyase</fullName>
    </submittedName>
</protein>
<organism evidence="7 8">
    <name type="scientific">Exidia glandulosa HHB12029</name>
    <dbReference type="NCBI Taxonomy" id="1314781"/>
    <lineage>
        <taxon>Eukaryota</taxon>
        <taxon>Fungi</taxon>
        <taxon>Dikarya</taxon>
        <taxon>Basidiomycota</taxon>
        <taxon>Agaricomycotina</taxon>
        <taxon>Agaricomycetes</taxon>
        <taxon>Auriculariales</taxon>
        <taxon>Exidiaceae</taxon>
        <taxon>Exidia</taxon>
    </lineage>
</organism>
<evidence type="ECO:0000313" key="8">
    <source>
        <dbReference type="Proteomes" id="UP000077266"/>
    </source>
</evidence>
<evidence type="ECO:0000313" key="7">
    <source>
        <dbReference type="EMBL" id="KZV98855.1"/>
    </source>
</evidence>
<dbReference type="GO" id="GO:0016829">
    <property type="term" value="F:lyase activity"/>
    <property type="evidence" value="ECO:0007669"/>
    <property type="project" value="UniProtKB-KW"/>
</dbReference>
<sequence>MLAKSLVTPADTLIFDLEDSIALDQKIKARSKLCEFLKDSTTGATLDPLRVSVRPNGVEDPHFMDDLHAVLAIPSVTTLVIPKVLGPYHLGILERAVGPDRPINIVASIESARAVWGLNDIVQWKPVVNTGVQLKGILFAAEDYCADARVTRTKEGSELLIPRSQIATAARAFGLWGIDMVTVDYQDQEQLALETGSAHRLGFSGKQAIHPHQVQLIQRMFSVTAPEIDYAVKVLNSMQDAIAQGRGAFKLVDRDRVVMIDEPMVKQAKNTLRTARDAGVFTRSFTQLIEKQRAKGVNDAWLYS</sequence>
<evidence type="ECO:0000256" key="5">
    <source>
        <dbReference type="PIRSR" id="PIRSR015582-2"/>
    </source>
</evidence>
<feature type="binding site" evidence="5">
    <location>
        <position position="110"/>
    </location>
    <ligand>
        <name>Mg(2+)</name>
        <dbReference type="ChEBI" id="CHEBI:18420"/>
    </ligand>
</feature>
<keyword evidence="8" id="KW-1185">Reference proteome</keyword>
<dbReference type="PANTHER" id="PTHR32308:SF0">
    <property type="entry name" value="HPCH_HPAI ALDOLASE_CITRATE LYASE DOMAIN-CONTAINING PROTEIN"/>
    <property type="match status" value="1"/>
</dbReference>
<reference evidence="7 8" key="1">
    <citation type="journal article" date="2016" name="Mol. Biol. Evol.">
        <title>Comparative Genomics of Early-Diverging Mushroom-Forming Fungi Provides Insights into the Origins of Lignocellulose Decay Capabilities.</title>
        <authorList>
            <person name="Nagy L.G."/>
            <person name="Riley R."/>
            <person name="Tritt A."/>
            <person name="Adam C."/>
            <person name="Daum C."/>
            <person name="Floudas D."/>
            <person name="Sun H."/>
            <person name="Yadav J.S."/>
            <person name="Pangilinan J."/>
            <person name="Larsson K.H."/>
            <person name="Matsuura K."/>
            <person name="Barry K."/>
            <person name="Labutti K."/>
            <person name="Kuo R."/>
            <person name="Ohm R.A."/>
            <person name="Bhattacharya S.S."/>
            <person name="Shirouzu T."/>
            <person name="Yoshinaga Y."/>
            <person name="Martin F.M."/>
            <person name="Grigoriev I.V."/>
            <person name="Hibbett D.S."/>
        </authorList>
    </citation>
    <scope>NUCLEOTIDE SEQUENCE [LARGE SCALE GENOMIC DNA]</scope>
    <source>
        <strain evidence="7 8">HHB12029</strain>
    </source>
</reference>